<dbReference type="Gene3D" id="3.30.1050.10">
    <property type="entry name" value="SCP2 sterol-binding domain"/>
    <property type="match status" value="1"/>
</dbReference>
<dbReference type="AlphaFoldDB" id="A0AAN9BJ03"/>
<sequence>MPRDCEACGTQLASVLRKELHVGEANQQTSPSDSPDPLQYRDVFMLSHSGFTEGKPGIVTGLRQAGVPVTLLDFQATKTASKLVTSVATMQNDCVIAADSVYVTGLERKIVAWIQPADHDSLSVHYDRVMAFSRTSGQLITITTPRGPDQATVQNPRSLLEEIKGCASYEEMEEKILQLAREHITEDITCEVNSVLQVNILQNIGEEEIKHPIFLDLRQGFGTVERVEGILPQRCAGVFTFHADDLPTLLGTDGMQVMQLFTQGRIKAKVDNSAALLRFHEFAKQAFGML</sequence>
<organism evidence="1 2">
    <name type="scientific">Littorina saxatilis</name>
    <dbReference type="NCBI Taxonomy" id="31220"/>
    <lineage>
        <taxon>Eukaryota</taxon>
        <taxon>Metazoa</taxon>
        <taxon>Spiralia</taxon>
        <taxon>Lophotrochozoa</taxon>
        <taxon>Mollusca</taxon>
        <taxon>Gastropoda</taxon>
        <taxon>Caenogastropoda</taxon>
        <taxon>Littorinimorpha</taxon>
        <taxon>Littorinoidea</taxon>
        <taxon>Littorinidae</taxon>
        <taxon>Littorina</taxon>
    </lineage>
</organism>
<reference evidence="1 2" key="1">
    <citation type="submission" date="2024-02" db="EMBL/GenBank/DDBJ databases">
        <title>Chromosome-scale genome assembly of the rough periwinkle Littorina saxatilis.</title>
        <authorList>
            <person name="De Jode A."/>
            <person name="Faria R."/>
            <person name="Formenti G."/>
            <person name="Sims Y."/>
            <person name="Smith T.P."/>
            <person name="Tracey A."/>
            <person name="Wood J.M.D."/>
            <person name="Zagrodzka Z.B."/>
            <person name="Johannesson K."/>
            <person name="Butlin R.K."/>
            <person name="Leder E.H."/>
        </authorList>
    </citation>
    <scope>NUCLEOTIDE SEQUENCE [LARGE SCALE GENOMIC DNA]</scope>
    <source>
        <strain evidence="1">Snail1</strain>
        <tissue evidence="1">Muscle</tissue>
    </source>
</reference>
<accession>A0AAN9BJ03</accession>
<comment type="caution">
    <text evidence="1">The sequence shown here is derived from an EMBL/GenBank/DDBJ whole genome shotgun (WGS) entry which is preliminary data.</text>
</comment>
<gene>
    <name evidence="1" type="ORF">V1264_017357</name>
</gene>
<dbReference type="Proteomes" id="UP001374579">
    <property type="component" value="Unassembled WGS sequence"/>
</dbReference>
<keyword evidence="2" id="KW-1185">Reference proteome</keyword>
<evidence type="ECO:0000313" key="2">
    <source>
        <dbReference type="Proteomes" id="UP001374579"/>
    </source>
</evidence>
<proteinExistence type="predicted"/>
<protein>
    <submittedName>
        <fullName evidence="1">Uncharacterized protein</fullName>
    </submittedName>
</protein>
<dbReference type="EMBL" id="JBAMIC010000007">
    <property type="protein sequence ID" value="KAK7106056.1"/>
    <property type="molecule type" value="Genomic_DNA"/>
</dbReference>
<dbReference type="InterPro" id="IPR036527">
    <property type="entry name" value="SCP2_sterol-bd_dom_sf"/>
</dbReference>
<name>A0AAN9BJ03_9CAEN</name>
<evidence type="ECO:0000313" key="1">
    <source>
        <dbReference type="EMBL" id="KAK7106056.1"/>
    </source>
</evidence>